<dbReference type="SUPFAM" id="SSF51197">
    <property type="entry name" value="Clavaminate synthase-like"/>
    <property type="match status" value="1"/>
</dbReference>
<evidence type="ECO:0000313" key="2">
    <source>
        <dbReference type="Proteomes" id="UP000886842"/>
    </source>
</evidence>
<sequence length="79" mass="8451">TLTDFAERYGIDVLTGHAGGATMFDSNCMHASNGNVTPYSRSNLFVVYNSVENACVEPFAASRPRPGFLGSRDHTPIAA</sequence>
<dbReference type="Gene3D" id="2.60.120.620">
    <property type="entry name" value="q2cbj1_9rhob like domain"/>
    <property type="match status" value="1"/>
</dbReference>
<reference evidence="1" key="2">
    <citation type="journal article" date="2021" name="PeerJ">
        <title>Extensive microbial diversity within the chicken gut microbiome revealed by metagenomics and culture.</title>
        <authorList>
            <person name="Gilroy R."/>
            <person name="Ravi A."/>
            <person name="Getino M."/>
            <person name="Pursley I."/>
            <person name="Horton D.L."/>
            <person name="Alikhan N.F."/>
            <person name="Baker D."/>
            <person name="Gharbi K."/>
            <person name="Hall N."/>
            <person name="Watson M."/>
            <person name="Adriaenssens E.M."/>
            <person name="Foster-Nyarko E."/>
            <person name="Jarju S."/>
            <person name="Secka A."/>
            <person name="Antonio M."/>
            <person name="Oren A."/>
            <person name="Chaudhuri R.R."/>
            <person name="La Ragione R."/>
            <person name="Hildebrand F."/>
            <person name="Pallen M.J."/>
        </authorList>
    </citation>
    <scope>NUCLEOTIDE SEQUENCE</scope>
    <source>
        <strain evidence="1">ChiGjej1B1-24693</strain>
    </source>
</reference>
<dbReference type="EMBL" id="DVLP01000225">
    <property type="protein sequence ID" value="HIT75407.1"/>
    <property type="molecule type" value="Genomic_DNA"/>
</dbReference>
<evidence type="ECO:0000313" key="1">
    <source>
        <dbReference type="EMBL" id="HIT75407.1"/>
    </source>
</evidence>
<proteinExistence type="predicted"/>
<protein>
    <submittedName>
        <fullName evidence="1">Ectoine hydroxylase</fullName>
    </submittedName>
</protein>
<comment type="caution">
    <text evidence="1">The sequence shown here is derived from an EMBL/GenBank/DDBJ whole genome shotgun (WGS) entry which is preliminary data.</text>
</comment>
<dbReference type="AlphaFoldDB" id="A0A9D1KN44"/>
<accession>A0A9D1KN44</accession>
<feature type="non-terminal residue" evidence="1">
    <location>
        <position position="1"/>
    </location>
</feature>
<gene>
    <name evidence="1" type="ORF">IAA98_07475</name>
</gene>
<name>A0A9D1KN44_9ACTN</name>
<reference evidence="1" key="1">
    <citation type="submission" date="2020-10" db="EMBL/GenBank/DDBJ databases">
        <authorList>
            <person name="Gilroy R."/>
        </authorList>
    </citation>
    <scope>NUCLEOTIDE SEQUENCE</scope>
    <source>
        <strain evidence="1">ChiGjej1B1-24693</strain>
    </source>
</reference>
<organism evidence="1 2">
    <name type="scientific">Candidatus Avipropionibacterium avicola</name>
    <dbReference type="NCBI Taxonomy" id="2840701"/>
    <lineage>
        <taxon>Bacteria</taxon>
        <taxon>Bacillati</taxon>
        <taxon>Actinomycetota</taxon>
        <taxon>Actinomycetes</taxon>
        <taxon>Propionibacteriales</taxon>
        <taxon>Propionibacteriaceae</taxon>
        <taxon>Propionibacteriaceae incertae sedis</taxon>
        <taxon>Candidatus Avipropionibacterium</taxon>
    </lineage>
</organism>
<dbReference type="Proteomes" id="UP000886842">
    <property type="component" value="Unassembled WGS sequence"/>
</dbReference>